<dbReference type="Proteomes" id="UP000529783">
    <property type="component" value="Unassembled WGS sequence"/>
</dbReference>
<accession>A0A7Y9EBD3</accession>
<name>A0A7Y9EBD3_9ACTN</name>
<organism evidence="1 2">
    <name type="scientific">Actinomadura luteofluorescens</name>
    <dbReference type="NCBI Taxonomy" id="46163"/>
    <lineage>
        <taxon>Bacteria</taxon>
        <taxon>Bacillati</taxon>
        <taxon>Actinomycetota</taxon>
        <taxon>Actinomycetes</taxon>
        <taxon>Streptosporangiales</taxon>
        <taxon>Thermomonosporaceae</taxon>
        <taxon>Actinomadura</taxon>
    </lineage>
</organism>
<evidence type="ECO:0000313" key="2">
    <source>
        <dbReference type="Proteomes" id="UP000529783"/>
    </source>
</evidence>
<protein>
    <submittedName>
        <fullName evidence="1">Uncharacterized protein</fullName>
    </submittedName>
</protein>
<sequence>MAWKQWAAAKRLKPGDGRELQRFRWWQLPLRSLFCALRLRYSSLLDTAGH</sequence>
<evidence type="ECO:0000313" key="1">
    <source>
        <dbReference type="EMBL" id="NYD44670.1"/>
    </source>
</evidence>
<dbReference type="AlphaFoldDB" id="A0A7Y9EBD3"/>
<gene>
    <name evidence="1" type="ORF">BJY14_000653</name>
</gene>
<comment type="caution">
    <text evidence="1">The sequence shown here is derived from an EMBL/GenBank/DDBJ whole genome shotgun (WGS) entry which is preliminary data.</text>
</comment>
<dbReference type="EMBL" id="JACCBA010000001">
    <property type="protein sequence ID" value="NYD44670.1"/>
    <property type="molecule type" value="Genomic_DNA"/>
</dbReference>
<dbReference type="RefSeq" id="WP_179841650.1">
    <property type="nucleotide sequence ID" value="NZ_JACCBA010000001.1"/>
</dbReference>
<keyword evidence="2" id="KW-1185">Reference proteome</keyword>
<proteinExistence type="predicted"/>
<reference evidence="1 2" key="1">
    <citation type="submission" date="2020-07" db="EMBL/GenBank/DDBJ databases">
        <title>Sequencing the genomes of 1000 actinobacteria strains.</title>
        <authorList>
            <person name="Klenk H.-P."/>
        </authorList>
    </citation>
    <scope>NUCLEOTIDE SEQUENCE [LARGE SCALE GENOMIC DNA]</scope>
    <source>
        <strain evidence="1 2">DSM 40398</strain>
    </source>
</reference>